<accession>A0A420J4Q8</accession>
<comment type="caution">
    <text evidence="2">The sequence shown here is derived from an EMBL/GenBank/DDBJ whole genome shotgun (WGS) entry which is preliminary data.</text>
</comment>
<name>A0A420J4Q8_9PEZI</name>
<evidence type="ECO:0000313" key="3">
    <source>
        <dbReference type="Proteomes" id="UP000283383"/>
    </source>
</evidence>
<protein>
    <submittedName>
        <fullName evidence="2">Uncharacterized protein</fullName>
    </submittedName>
</protein>
<proteinExistence type="predicted"/>
<reference evidence="2 3" key="1">
    <citation type="journal article" date="2018" name="BMC Genomics">
        <title>Comparative genome analyses reveal sequence features reflecting distinct modes of host-adaptation between dicot and monocot powdery mildew.</title>
        <authorList>
            <person name="Wu Y."/>
            <person name="Ma X."/>
            <person name="Pan Z."/>
            <person name="Kale S.D."/>
            <person name="Song Y."/>
            <person name="King H."/>
            <person name="Zhang Q."/>
            <person name="Presley C."/>
            <person name="Deng X."/>
            <person name="Wei C.I."/>
            <person name="Xiao S."/>
        </authorList>
    </citation>
    <scope>NUCLEOTIDE SEQUENCE [LARGE SCALE GENOMIC DNA]</scope>
    <source>
        <strain evidence="2">UMSG3</strain>
    </source>
</reference>
<evidence type="ECO:0000313" key="2">
    <source>
        <dbReference type="EMBL" id="RKF81777.1"/>
    </source>
</evidence>
<dbReference type="AlphaFoldDB" id="A0A420J4Q8"/>
<evidence type="ECO:0000256" key="1">
    <source>
        <dbReference type="SAM" id="MobiDB-lite"/>
    </source>
</evidence>
<gene>
    <name evidence="2" type="ORF">GcM3_031023</name>
</gene>
<dbReference type="EMBL" id="MCBQ01003195">
    <property type="protein sequence ID" value="RKF81777.1"/>
    <property type="molecule type" value="Genomic_DNA"/>
</dbReference>
<feature type="compositionally biased region" description="Basic and acidic residues" evidence="1">
    <location>
        <begin position="21"/>
        <end position="34"/>
    </location>
</feature>
<organism evidence="2 3">
    <name type="scientific">Golovinomyces cichoracearum</name>
    <dbReference type="NCBI Taxonomy" id="62708"/>
    <lineage>
        <taxon>Eukaryota</taxon>
        <taxon>Fungi</taxon>
        <taxon>Dikarya</taxon>
        <taxon>Ascomycota</taxon>
        <taxon>Pezizomycotina</taxon>
        <taxon>Leotiomycetes</taxon>
        <taxon>Erysiphales</taxon>
        <taxon>Erysiphaceae</taxon>
        <taxon>Golovinomyces</taxon>
    </lineage>
</organism>
<feature type="region of interest" description="Disordered" evidence="1">
    <location>
        <begin position="1"/>
        <end position="36"/>
    </location>
</feature>
<keyword evidence="3" id="KW-1185">Reference proteome</keyword>
<dbReference type="Proteomes" id="UP000283383">
    <property type="component" value="Unassembled WGS sequence"/>
</dbReference>
<sequence>MSSKSFSSSDDGMKTPNTVTESKDIIQLNKKESEGPTPQTKLMVVPVLEDPSIFVWCLRCAVLVRIDYPAGHRLDSICSCKPGNSLFIGTVCLNCVELQEKSNRSNISGVTVRSEIIGSNAEVYISMKCIPQCSAFKKASSLTQISCIRVYEKMYGSEMLYYASIKRMLNLCDEKAKMRMVVVDQDREENYENFMVAGFM</sequence>